<evidence type="ECO:0000313" key="1">
    <source>
        <dbReference type="EMBL" id="MPN32730.1"/>
    </source>
</evidence>
<dbReference type="EMBL" id="VSSQ01084896">
    <property type="protein sequence ID" value="MPN32730.1"/>
    <property type="molecule type" value="Genomic_DNA"/>
</dbReference>
<name>A0A645H239_9ZZZZ</name>
<gene>
    <name evidence="1" type="ORF">SDC9_180210</name>
</gene>
<proteinExistence type="predicted"/>
<protein>
    <submittedName>
        <fullName evidence="1">Uncharacterized protein</fullName>
    </submittedName>
</protein>
<dbReference type="Gene3D" id="3.60.40.10">
    <property type="entry name" value="PPM-type phosphatase domain"/>
    <property type="match status" value="1"/>
</dbReference>
<organism evidence="1">
    <name type="scientific">bioreactor metagenome</name>
    <dbReference type="NCBI Taxonomy" id="1076179"/>
    <lineage>
        <taxon>unclassified sequences</taxon>
        <taxon>metagenomes</taxon>
        <taxon>ecological metagenomes</taxon>
    </lineage>
</organism>
<sequence>MITVLSSGRSLESMCDVLIQLALDNEGTDNITVILVRFEEGDEL</sequence>
<comment type="caution">
    <text evidence="1">The sequence shown here is derived from an EMBL/GenBank/DDBJ whole genome shotgun (WGS) entry which is preliminary data.</text>
</comment>
<dbReference type="InterPro" id="IPR036457">
    <property type="entry name" value="PPM-type-like_dom_sf"/>
</dbReference>
<dbReference type="SUPFAM" id="SSF81606">
    <property type="entry name" value="PP2C-like"/>
    <property type="match status" value="1"/>
</dbReference>
<reference evidence="1" key="1">
    <citation type="submission" date="2019-08" db="EMBL/GenBank/DDBJ databases">
        <authorList>
            <person name="Kucharzyk K."/>
            <person name="Murdoch R.W."/>
            <person name="Higgins S."/>
            <person name="Loffler F."/>
        </authorList>
    </citation>
    <scope>NUCLEOTIDE SEQUENCE</scope>
</reference>
<dbReference type="AlphaFoldDB" id="A0A645H239"/>
<accession>A0A645H239</accession>